<comment type="caution">
    <text evidence="1">The sequence shown here is derived from an EMBL/GenBank/DDBJ whole genome shotgun (WGS) entry which is preliminary data.</text>
</comment>
<accession>A0A397VKM6</accession>
<sequence>MSLGETNISLPNEFNGLEDFSWFNKSVIVQIIKNISVPIYHQKSSAHSNPILQKFDREVNLICEGKIVCNAISEVIIYDSSVLDLILNKGVGIGQLFRYLNKLPSFNLQSVGRTATTWWREYTLKITSVECKIKEYFPNGMFENGWIELESNICNNEKGESKVWSIN</sequence>
<name>A0A397VKM6_9GLOM</name>
<dbReference type="InterPro" id="IPR028978">
    <property type="entry name" value="Chorismate_lyase_/UTRA_dom_sf"/>
</dbReference>
<dbReference type="STRING" id="44941.A0A397VKM6"/>
<organism evidence="1 2">
    <name type="scientific">Gigaspora rosea</name>
    <dbReference type="NCBI Taxonomy" id="44941"/>
    <lineage>
        <taxon>Eukaryota</taxon>
        <taxon>Fungi</taxon>
        <taxon>Fungi incertae sedis</taxon>
        <taxon>Mucoromycota</taxon>
        <taxon>Glomeromycotina</taxon>
        <taxon>Glomeromycetes</taxon>
        <taxon>Diversisporales</taxon>
        <taxon>Gigasporaceae</taxon>
        <taxon>Gigaspora</taxon>
    </lineage>
</organism>
<reference evidence="1 2" key="1">
    <citation type="submission" date="2018-06" db="EMBL/GenBank/DDBJ databases">
        <title>Comparative genomics reveals the genomic features of Rhizophagus irregularis, R. cerebriforme, R. diaphanum and Gigaspora rosea, and their symbiotic lifestyle signature.</title>
        <authorList>
            <person name="Morin E."/>
            <person name="San Clemente H."/>
            <person name="Chen E.C.H."/>
            <person name="De La Providencia I."/>
            <person name="Hainaut M."/>
            <person name="Kuo A."/>
            <person name="Kohler A."/>
            <person name="Murat C."/>
            <person name="Tang N."/>
            <person name="Roy S."/>
            <person name="Loubradou J."/>
            <person name="Henrissat B."/>
            <person name="Grigoriev I.V."/>
            <person name="Corradi N."/>
            <person name="Roux C."/>
            <person name="Martin F.M."/>
        </authorList>
    </citation>
    <scope>NUCLEOTIDE SEQUENCE [LARGE SCALE GENOMIC DNA]</scope>
    <source>
        <strain evidence="1 2">DAOM 194757</strain>
    </source>
</reference>
<keyword evidence="2" id="KW-1185">Reference proteome</keyword>
<dbReference type="EMBL" id="QKWP01000457">
    <property type="protein sequence ID" value="RIB19726.1"/>
    <property type="molecule type" value="Genomic_DNA"/>
</dbReference>
<dbReference type="Proteomes" id="UP000266673">
    <property type="component" value="Unassembled WGS sequence"/>
</dbReference>
<gene>
    <name evidence="1" type="ORF">C2G38_2082472</name>
</gene>
<protein>
    <submittedName>
        <fullName evidence="1">Uncharacterized protein</fullName>
    </submittedName>
</protein>
<dbReference type="Gene3D" id="3.40.1410.10">
    <property type="entry name" value="Chorismate lyase-like"/>
    <property type="match status" value="1"/>
</dbReference>
<evidence type="ECO:0000313" key="1">
    <source>
        <dbReference type="EMBL" id="RIB19726.1"/>
    </source>
</evidence>
<evidence type="ECO:0000313" key="2">
    <source>
        <dbReference type="Proteomes" id="UP000266673"/>
    </source>
</evidence>
<dbReference type="AlphaFoldDB" id="A0A397VKM6"/>
<proteinExistence type="predicted"/>
<dbReference type="OrthoDB" id="5673at2759"/>